<dbReference type="InterPro" id="IPR013783">
    <property type="entry name" value="Ig-like_fold"/>
</dbReference>
<proteinExistence type="predicted"/>
<dbReference type="PANTHER" id="PTHR43308:SF5">
    <property type="entry name" value="S-LAYER PROTEIN _ PEPTIDOGLYCAN ENDO-BETA-N-ACETYLGLUCOSAMINIDASE"/>
    <property type="match status" value="1"/>
</dbReference>
<evidence type="ECO:0000256" key="1">
    <source>
        <dbReference type="SAM" id="MobiDB-lite"/>
    </source>
</evidence>
<dbReference type="SMART" id="SM00736">
    <property type="entry name" value="CADG"/>
    <property type="match status" value="4"/>
</dbReference>
<feature type="compositionally biased region" description="Low complexity" evidence="1">
    <location>
        <begin position="519"/>
        <end position="539"/>
    </location>
</feature>
<dbReference type="KEGG" id="asoc:CB4_03805"/>
<dbReference type="Pfam" id="PF00395">
    <property type="entry name" value="SLH"/>
    <property type="match status" value="3"/>
</dbReference>
<evidence type="ECO:0000259" key="3">
    <source>
        <dbReference type="PROSITE" id="PS51272"/>
    </source>
</evidence>
<dbReference type="InterPro" id="IPR051465">
    <property type="entry name" value="Cell_Envelope_Struct_Comp"/>
</dbReference>
<evidence type="ECO:0000313" key="4">
    <source>
        <dbReference type="EMBL" id="BAU29594.1"/>
    </source>
</evidence>
<dbReference type="RefSeq" id="WP_096467259.1">
    <property type="nucleotide sequence ID" value="NZ_AP017312.1"/>
</dbReference>
<keyword evidence="2" id="KW-0732">Signal</keyword>
<dbReference type="SMART" id="SM00635">
    <property type="entry name" value="BID_2"/>
    <property type="match status" value="4"/>
</dbReference>
<feature type="chain" id="PRO_5006854979" evidence="2">
    <location>
        <begin position="31"/>
        <end position="1266"/>
    </location>
</feature>
<feature type="domain" description="SLH" evidence="3">
    <location>
        <begin position="47"/>
        <end position="110"/>
    </location>
</feature>
<name>A0A0U5B0T2_9BACL</name>
<dbReference type="InterPro" id="IPR006644">
    <property type="entry name" value="Cadg"/>
</dbReference>
<keyword evidence="5" id="KW-1185">Reference proteome</keyword>
<protein>
    <submittedName>
        <fullName evidence="4">S-layer protein sap</fullName>
    </submittedName>
</protein>
<evidence type="ECO:0000313" key="5">
    <source>
        <dbReference type="Proteomes" id="UP000217696"/>
    </source>
</evidence>
<feature type="domain" description="SLH" evidence="3">
    <location>
        <begin position="111"/>
        <end position="169"/>
    </location>
</feature>
<feature type="signal peptide" evidence="2">
    <location>
        <begin position="1"/>
        <end position="30"/>
    </location>
</feature>
<sequence>MSKKIYKEYYKVLSTTVIFSMLFGSSHTIAAPAVSHEKQPQKKVSASSPFLDFDQVSDWAKESVLKMKEQTIMVGDPVGRFRPLDKMTRQEMAATLSKVLNLTKQETVISSFNDVSTTTWAKDAIDAVKVAGIMKGDEKGNFHPNAPLTQEEFASLLINIIKADTKGKGNALPFADKNQISSWAKPAVQVALEEGLLHGDGKNFNPKKPIQRQEVASVISKLMDLIAPSSHHAVIDEIKGNIVTINGISYRVAENVKGVLNEGNADVLQHAKIDVESSNQVITKITYLELKTSGKPAKIGGKEFSENIVLDAQGTTIDGNIKVGADYVTIKNLTIAGNFDIEPDMKNNFYAYKVEVKGNTTIEGGSPHTVVFEDSTLQATNINKPDVRVEAIGTTTVSEINVTSNATIQADSSITIPKVNIQDGATNVTLNASITSLSIENHDATTLSGSGKIESLTIQNASFVTLNTSATITQVTVSDVNSKVTVQPGTQIGTLSVPTGAKVENIVTNYTEVKSQIASTSAGVSPSTTTSSGSGSSGSNHAPTATTIANQTIMVGSGDLVIDLNTIFSDQDGDVLSFTAVSQKPLVASVNLSEAQLKITPLSAGSTIIAMSANDGRGGKVSKNFTVTVQAAANHAPTVANPIGNQTMTVGGSPSTISLGNVFADADGDTLMYGVSSSDTGVANVSTTGDQLTITPIAAGTATITVTANDGHNAPISSTFTVTVQAAANQAPTVANPIGNQTMTVGGSPSTISLGNVFADADGDTLIYGASSSDTGVANVSTTGDQLTITPIAAGTATITVTANDGHNAPISSTFTVTVQAATNHAPTVANPIGNQTMTVGGSPSTISLGNVFADADGDTLMYGVSSSDTGVANVSTTGDQLTITPIAAGTATITVTANDGHNAPISSTFTVTVQAAANQAPEVISSIQTQVLCPVYTVSREYDLSQLFRDPEGDTLTFSAVVNDPDAARVSISGNKLTLEPGMIGHVGTTFVAITATNTKGKAVTYNLNVRAVQLATNGYVEINTKVGVPSITYDLSPFFPTQDSFDVYKGIPNQTLSGPTTLSKKSWIGTATNGDNWVVSADGKAVLLRVNVALQLNSDPYFIQYIDGGEYNKTFQILNSKYGTGQKFTGYVLEIFHFDLATNEIKSKDTKIFNIPEQNIQDIKLINIIDRAFYDFFDFINTPYFNDELELNMPGSRLTAIVLKKDGRIIDVIGDPNSHEEILPKGGTIIRKSAIHSASQTYSQAGEWNLYTKGTYEYYGQQTP</sequence>
<dbReference type="InterPro" id="IPR001119">
    <property type="entry name" value="SLH_dom"/>
</dbReference>
<dbReference type="Pfam" id="PF17963">
    <property type="entry name" value="Big_9"/>
    <property type="match status" value="3"/>
</dbReference>
<reference evidence="4 5" key="1">
    <citation type="submission" date="2015-12" db="EMBL/GenBank/DDBJ databases">
        <title>Genome sequence of Aneurinibacillus soli.</title>
        <authorList>
            <person name="Lee J.S."/>
            <person name="Lee K.C."/>
            <person name="Kim K.K."/>
            <person name="Lee B.W."/>
        </authorList>
    </citation>
    <scope>NUCLEOTIDE SEQUENCE [LARGE SCALE GENOMIC DNA]</scope>
    <source>
        <strain evidence="4 5">CB4</strain>
    </source>
</reference>
<dbReference type="GO" id="GO:0016020">
    <property type="term" value="C:membrane"/>
    <property type="evidence" value="ECO:0007669"/>
    <property type="project" value="InterPro"/>
</dbReference>
<dbReference type="EMBL" id="AP017312">
    <property type="protein sequence ID" value="BAU29594.1"/>
    <property type="molecule type" value="Genomic_DNA"/>
</dbReference>
<accession>A0A0U5B0T2</accession>
<dbReference type="PROSITE" id="PS51272">
    <property type="entry name" value="SLH"/>
    <property type="match status" value="3"/>
</dbReference>
<dbReference type="PANTHER" id="PTHR43308">
    <property type="entry name" value="OUTER MEMBRANE PROTEIN ALPHA-RELATED"/>
    <property type="match status" value="1"/>
</dbReference>
<dbReference type="AlphaFoldDB" id="A0A0U5B0T2"/>
<dbReference type="SUPFAM" id="SSF49373">
    <property type="entry name" value="Invasin/intimin cell-adhesion fragments"/>
    <property type="match status" value="2"/>
</dbReference>
<dbReference type="Proteomes" id="UP000217696">
    <property type="component" value="Chromosome"/>
</dbReference>
<gene>
    <name evidence="4" type="primary">sap_2</name>
    <name evidence="4" type="ORF">CB4_03805</name>
</gene>
<dbReference type="InterPro" id="IPR003343">
    <property type="entry name" value="Big_2"/>
</dbReference>
<dbReference type="InterPro" id="IPR008964">
    <property type="entry name" value="Invasin/intimin_cell_adhesion"/>
</dbReference>
<dbReference type="Gene3D" id="2.60.40.10">
    <property type="entry name" value="Immunoglobulins"/>
    <property type="match status" value="4"/>
</dbReference>
<feature type="domain" description="SLH" evidence="3">
    <location>
        <begin position="171"/>
        <end position="233"/>
    </location>
</feature>
<organism evidence="4 5">
    <name type="scientific">Aneurinibacillus soli</name>
    <dbReference type="NCBI Taxonomy" id="1500254"/>
    <lineage>
        <taxon>Bacteria</taxon>
        <taxon>Bacillati</taxon>
        <taxon>Bacillota</taxon>
        <taxon>Bacilli</taxon>
        <taxon>Bacillales</taxon>
        <taxon>Paenibacillaceae</taxon>
        <taxon>Aneurinibacillus group</taxon>
        <taxon>Aneurinibacillus</taxon>
    </lineage>
</organism>
<evidence type="ECO:0000256" key="2">
    <source>
        <dbReference type="SAM" id="SignalP"/>
    </source>
</evidence>
<feature type="region of interest" description="Disordered" evidence="1">
    <location>
        <begin position="518"/>
        <end position="544"/>
    </location>
</feature>